<dbReference type="Proteomes" id="UP000015103">
    <property type="component" value="Unassembled WGS sequence"/>
</dbReference>
<dbReference type="AlphaFoldDB" id="T1HUY4"/>
<proteinExistence type="predicted"/>
<dbReference type="HOGENOM" id="CLU_1171932_0_0_1"/>
<evidence type="ECO:0000313" key="1">
    <source>
        <dbReference type="EnsemblMetazoa" id="RPRC007854-PA"/>
    </source>
</evidence>
<protein>
    <submittedName>
        <fullName evidence="1">Uncharacterized protein</fullName>
    </submittedName>
</protein>
<organism evidence="1 2">
    <name type="scientific">Rhodnius prolixus</name>
    <name type="common">Triatomid bug</name>
    <dbReference type="NCBI Taxonomy" id="13249"/>
    <lineage>
        <taxon>Eukaryota</taxon>
        <taxon>Metazoa</taxon>
        <taxon>Ecdysozoa</taxon>
        <taxon>Arthropoda</taxon>
        <taxon>Hexapoda</taxon>
        <taxon>Insecta</taxon>
        <taxon>Pterygota</taxon>
        <taxon>Neoptera</taxon>
        <taxon>Paraneoptera</taxon>
        <taxon>Hemiptera</taxon>
        <taxon>Heteroptera</taxon>
        <taxon>Panheteroptera</taxon>
        <taxon>Cimicomorpha</taxon>
        <taxon>Reduviidae</taxon>
        <taxon>Triatominae</taxon>
        <taxon>Rhodnius</taxon>
    </lineage>
</organism>
<name>T1HUY4_RHOPR</name>
<dbReference type="InterPro" id="IPR038602">
    <property type="entry name" value="Mite_allergen_7_sf"/>
</dbReference>
<dbReference type="EMBL" id="ACPB03010118">
    <property type="status" value="NOT_ANNOTATED_CDS"/>
    <property type="molecule type" value="Genomic_DNA"/>
</dbReference>
<accession>T1HUY4</accession>
<dbReference type="Pfam" id="PF16984">
    <property type="entry name" value="Grp7_allergen"/>
    <property type="match status" value="1"/>
</dbReference>
<evidence type="ECO:0000313" key="2">
    <source>
        <dbReference type="Proteomes" id="UP000015103"/>
    </source>
</evidence>
<dbReference type="GeneID" id="141458328"/>
<dbReference type="RefSeq" id="XP_073992270.1">
    <property type="nucleotide sequence ID" value="XM_074136169.1"/>
</dbReference>
<dbReference type="InterPro" id="IPR020234">
    <property type="entry name" value="Mite_allergen_group-7"/>
</dbReference>
<dbReference type="EnsemblMetazoa" id="RPRC007854-RA">
    <property type="protein sequence ID" value="RPRC007854-PA"/>
    <property type="gene ID" value="RPRC007854"/>
</dbReference>
<keyword evidence="2" id="KW-1185">Reference proteome</keyword>
<sequence length="225" mass="25386">MKLIILFALISYAFGDTGLVGDSTWDEIVDQAIDAARSDIIDNHYDIIHLPDIDETLHQKVLGINLTIPLKIEGAELWNISSVSRREPVTILQDDVSGNITILTSFGLDKFILNCSHLHFHVFALNVSGTMHAKCSSNELQFSISLITDKQDNCKAHINWARITKFQEFFLQLHPLNEANFFAQQILSFILNLFPKKAIDLINSDLTNKLNTFINNVDVCSYLPV</sequence>
<dbReference type="InParanoid" id="T1HUY4"/>
<dbReference type="VEuPathDB" id="VectorBase:RPRC007854"/>
<reference evidence="1" key="1">
    <citation type="submission" date="2015-05" db="UniProtKB">
        <authorList>
            <consortium name="EnsemblMetazoa"/>
        </authorList>
    </citation>
    <scope>IDENTIFICATION</scope>
</reference>
<dbReference type="Gene3D" id="3.15.10.50">
    <property type="match status" value="1"/>
</dbReference>